<dbReference type="Proteomes" id="UP000672097">
    <property type="component" value="Unassembled WGS sequence"/>
</dbReference>
<sequence length="257" mass="27198">MSQKFINLNADLGESFGAWTMGADEALLGIVKSANIACGFHAGDPWVMRQTVQRALAQGVSLGAHPSFPDLQGFGRRRMDIPARELEALLIYQIGALQALAAAEGGRVSHVKPHGALSNMASADDSLADTVARAVRALDRDLILLAPAHSALARAGERAGLPVALEVFADRAYQDDGQLVPRSHPQAMVHGAAASWAHVERMLSEQALISLSGQRLPTAIHSICVHGDGPEAVETARYLAERLTQAGWALEGLPGVI</sequence>
<dbReference type="CDD" id="cd10787">
    <property type="entry name" value="LamB_YcsF_like"/>
    <property type="match status" value="1"/>
</dbReference>
<reference evidence="2 3" key="1">
    <citation type="submission" date="2021-04" db="EMBL/GenBank/DDBJ databases">
        <title>The genome sequence of type strain Ideonella paludis KCTC 32238.</title>
        <authorList>
            <person name="Liu Y."/>
        </authorList>
    </citation>
    <scope>NUCLEOTIDE SEQUENCE [LARGE SCALE GENOMIC DNA]</scope>
    <source>
        <strain evidence="2 3">KCTC 32238</strain>
    </source>
</reference>
<keyword evidence="1" id="KW-0378">Hydrolase</keyword>
<gene>
    <name evidence="1" type="primary">pxpA</name>
    <name evidence="2" type="ORF">KAK11_11655</name>
</gene>
<dbReference type="Pfam" id="PF03746">
    <property type="entry name" value="LamB_YcsF"/>
    <property type="match status" value="1"/>
</dbReference>
<evidence type="ECO:0000313" key="3">
    <source>
        <dbReference type="Proteomes" id="UP000672097"/>
    </source>
</evidence>
<dbReference type="SUPFAM" id="SSF88713">
    <property type="entry name" value="Glycoside hydrolase/deacetylase"/>
    <property type="match status" value="1"/>
</dbReference>
<dbReference type="InterPro" id="IPR011330">
    <property type="entry name" value="Glyco_hydro/deAcase_b/a-brl"/>
</dbReference>
<dbReference type="Gene3D" id="3.20.20.370">
    <property type="entry name" value="Glycoside hydrolase/deacetylase"/>
    <property type="match status" value="1"/>
</dbReference>
<proteinExistence type="inferred from homology"/>
<comment type="caution">
    <text evidence="2">The sequence shown here is derived from an EMBL/GenBank/DDBJ whole genome shotgun (WGS) entry which is preliminary data.</text>
</comment>
<evidence type="ECO:0000313" key="2">
    <source>
        <dbReference type="EMBL" id="MBQ0935983.1"/>
    </source>
</evidence>
<comment type="subunit">
    <text evidence="1">Forms a complex composed of PxpA, PxpB and PxpC.</text>
</comment>
<dbReference type="HAMAP" id="MF_00691">
    <property type="entry name" value="PxpA"/>
    <property type="match status" value="1"/>
</dbReference>
<dbReference type="NCBIfam" id="NF003814">
    <property type="entry name" value="PRK05406.1-3"/>
    <property type="match status" value="1"/>
</dbReference>
<dbReference type="EC" id="3.5.2.9" evidence="1"/>
<dbReference type="EMBL" id="JAGQDG010000004">
    <property type="protein sequence ID" value="MBQ0935983.1"/>
    <property type="molecule type" value="Genomic_DNA"/>
</dbReference>
<dbReference type="InterPro" id="IPR005501">
    <property type="entry name" value="LamB/YcsF/PxpA-like"/>
</dbReference>
<comment type="function">
    <text evidence="1">Catalyzes the cleavage of 5-oxoproline to form L-glutamate coupled to the hydrolysis of ATP to ADP and inorganic phosphate.</text>
</comment>
<keyword evidence="3" id="KW-1185">Reference proteome</keyword>
<name>A0ABS5DXV1_9BURK</name>
<comment type="catalytic activity">
    <reaction evidence="1">
        <text>5-oxo-L-proline + ATP + 2 H2O = L-glutamate + ADP + phosphate + H(+)</text>
        <dbReference type="Rhea" id="RHEA:10348"/>
        <dbReference type="ChEBI" id="CHEBI:15377"/>
        <dbReference type="ChEBI" id="CHEBI:15378"/>
        <dbReference type="ChEBI" id="CHEBI:29985"/>
        <dbReference type="ChEBI" id="CHEBI:30616"/>
        <dbReference type="ChEBI" id="CHEBI:43474"/>
        <dbReference type="ChEBI" id="CHEBI:58402"/>
        <dbReference type="ChEBI" id="CHEBI:456216"/>
        <dbReference type="EC" id="3.5.2.9"/>
    </reaction>
</comment>
<protein>
    <recommendedName>
        <fullName evidence="1">5-oxoprolinase subunit A</fullName>
        <shortName evidence="1">5-OPase subunit A</shortName>
        <ecNumber evidence="1">3.5.2.9</ecNumber>
    </recommendedName>
    <alternativeName>
        <fullName evidence="1">5-oxoprolinase (ATP-hydrolyzing) subunit A</fullName>
    </alternativeName>
</protein>
<dbReference type="PANTHER" id="PTHR30292:SF0">
    <property type="entry name" value="5-OXOPROLINASE SUBUNIT A"/>
    <property type="match status" value="1"/>
</dbReference>
<keyword evidence="1" id="KW-0067">ATP-binding</keyword>
<dbReference type="NCBIfam" id="NF003816">
    <property type="entry name" value="PRK05406.1-5"/>
    <property type="match status" value="1"/>
</dbReference>
<accession>A0ABS5DXV1</accession>
<comment type="similarity">
    <text evidence="1">Belongs to the LamB/PxpA family.</text>
</comment>
<organism evidence="2 3">
    <name type="scientific">Ideonella paludis</name>
    <dbReference type="NCBI Taxonomy" id="1233411"/>
    <lineage>
        <taxon>Bacteria</taxon>
        <taxon>Pseudomonadati</taxon>
        <taxon>Pseudomonadota</taxon>
        <taxon>Betaproteobacteria</taxon>
        <taxon>Burkholderiales</taxon>
        <taxon>Sphaerotilaceae</taxon>
        <taxon>Ideonella</taxon>
    </lineage>
</organism>
<keyword evidence="1" id="KW-0547">Nucleotide-binding</keyword>
<evidence type="ECO:0000256" key="1">
    <source>
        <dbReference type="HAMAP-Rule" id="MF_00691"/>
    </source>
</evidence>
<dbReference type="RefSeq" id="WP_210809296.1">
    <property type="nucleotide sequence ID" value="NZ_JAGQDG010000004.1"/>
</dbReference>
<dbReference type="PANTHER" id="PTHR30292">
    <property type="entry name" value="UNCHARACTERIZED PROTEIN YBGL-RELATED"/>
    <property type="match status" value="1"/>
</dbReference>